<gene>
    <name evidence="2" type="ORF">PUN28_009858</name>
</gene>
<protein>
    <submittedName>
        <fullName evidence="2">Uncharacterized protein</fullName>
    </submittedName>
</protein>
<proteinExistence type="predicted"/>
<reference evidence="2 3" key="1">
    <citation type="submission" date="2023-03" db="EMBL/GenBank/DDBJ databases">
        <title>High recombination rates correlate with genetic variation in Cardiocondyla obscurior ants.</title>
        <authorList>
            <person name="Errbii M."/>
        </authorList>
    </citation>
    <scope>NUCLEOTIDE SEQUENCE [LARGE SCALE GENOMIC DNA]</scope>
    <source>
        <strain evidence="2">Alpha-2009</strain>
        <tissue evidence="2">Whole body</tissue>
    </source>
</reference>
<accession>A0AAW2FKK0</accession>
<keyword evidence="1" id="KW-0472">Membrane</keyword>
<keyword evidence="1" id="KW-0812">Transmembrane</keyword>
<evidence type="ECO:0000313" key="3">
    <source>
        <dbReference type="Proteomes" id="UP001430953"/>
    </source>
</evidence>
<organism evidence="2 3">
    <name type="scientific">Cardiocondyla obscurior</name>
    <dbReference type="NCBI Taxonomy" id="286306"/>
    <lineage>
        <taxon>Eukaryota</taxon>
        <taxon>Metazoa</taxon>
        <taxon>Ecdysozoa</taxon>
        <taxon>Arthropoda</taxon>
        <taxon>Hexapoda</taxon>
        <taxon>Insecta</taxon>
        <taxon>Pterygota</taxon>
        <taxon>Neoptera</taxon>
        <taxon>Endopterygota</taxon>
        <taxon>Hymenoptera</taxon>
        <taxon>Apocrita</taxon>
        <taxon>Aculeata</taxon>
        <taxon>Formicoidea</taxon>
        <taxon>Formicidae</taxon>
        <taxon>Myrmicinae</taxon>
        <taxon>Cardiocondyla</taxon>
    </lineage>
</organism>
<feature type="transmembrane region" description="Helical" evidence="1">
    <location>
        <begin position="12"/>
        <end position="29"/>
    </location>
</feature>
<dbReference type="Proteomes" id="UP001430953">
    <property type="component" value="Unassembled WGS sequence"/>
</dbReference>
<dbReference type="AlphaFoldDB" id="A0AAW2FKK0"/>
<dbReference type="EMBL" id="JADYXP020000009">
    <property type="protein sequence ID" value="KAL0116481.1"/>
    <property type="molecule type" value="Genomic_DNA"/>
</dbReference>
<sequence>MPFRNIESRTWPYSAVVIITVVVQCIFICKLQRSLISRQNILFAHKTLNTRDSYNNSINIFHCTVCDNIFSKCEFTDQRTQCTYLLSSKFDGKNLDKTDTCIISVFLQWFFNGILQRFASPQLRLNVTATLTFKHNMLIITEMFHSKYAKFFQHIILDLDVPTLF</sequence>
<name>A0AAW2FKK0_9HYME</name>
<keyword evidence="1" id="KW-1133">Transmembrane helix</keyword>
<keyword evidence="3" id="KW-1185">Reference proteome</keyword>
<evidence type="ECO:0000313" key="2">
    <source>
        <dbReference type="EMBL" id="KAL0116481.1"/>
    </source>
</evidence>
<comment type="caution">
    <text evidence="2">The sequence shown here is derived from an EMBL/GenBank/DDBJ whole genome shotgun (WGS) entry which is preliminary data.</text>
</comment>
<evidence type="ECO:0000256" key="1">
    <source>
        <dbReference type="SAM" id="Phobius"/>
    </source>
</evidence>